<evidence type="ECO:0000313" key="15">
    <source>
        <dbReference type="Proteomes" id="UP000389128"/>
    </source>
</evidence>
<keyword evidence="5" id="KW-0547">Nucleotide-binding</keyword>
<evidence type="ECO:0000259" key="12">
    <source>
        <dbReference type="PROSITE" id="PS50112"/>
    </source>
</evidence>
<name>A0A6C2CZQ8_9RHOO</name>
<accession>A0A6C2CZQ8</accession>
<sequence length="672" mass="74629">MASSARSGDKKVTRTVILNPLPPPTPSPPPGWYWSLPYAAVALFIATMAALLWLTHRQDAEEQRMTLINDVLWMEQNLSFQFERNNAQLTQLGPELFARKHPDATTEARLKRALDPESGMIRILWLDESGAVRGAEPPYTENHLVGESSGTFPSTATYRLARSLGRPAYSDAYAVIENQTQFEVHTPVFDSGRYLGSVVGVYSVNEMLSRQIPWWFSERYRVSVTNNLGLEIAAKSKVSPLSSLAYEIPFEPPGHGLNLNITAYKSEVRWIPLLLMGSLGILATAIVWSLWQLRRHMQRRQAAEQALRSEHAFRKAMEDSLNSGMRARDLNGKITYVNPAFCRMVGWSADELIGLMPPMPYWAPETLERTLAVHQMVLGGNAPPQGMEIRLMRRNGERFDALLIEAPLIDSDGRHIGWMGSMVDVTEQKRAQDLARQQQERLQATARLVTMGEMASTLAHELNQPLAAISSYNTGCLNMIGRGEISPAELTGVLEKVGKQAQRAAQIIRRVHAFVRRSEPKCEPVDVNAIIREAVGLVEPDAQRRGVSITLDLAEPVPAVAADPVMIEQVAVNLIRNGMDAMADAPRAERRISLNTRLQEGMLIFSVADRGKGIPPEVAEKLFAPFFTTKEEGMGMGLNICRSIAELHRGRLTFEANPGGGTIFHFSLPVQS</sequence>
<gene>
    <name evidence="14" type="ORF">ETQ85_09805</name>
</gene>
<dbReference type="InterPro" id="IPR003661">
    <property type="entry name" value="HisK_dim/P_dom"/>
</dbReference>
<dbReference type="PANTHER" id="PTHR43065">
    <property type="entry name" value="SENSOR HISTIDINE KINASE"/>
    <property type="match status" value="1"/>
</dbReference>
<keyword evidence="10" id="KW-0812">Transmembrane</keyword>
<dbReference type="SMART" id="SM00091">
    <property type="entry name" value="PAS"/>
    <property type="match status" value="1"/>
</dbReference>
<evidence type="ECO:0000256" key="3">
    <source>
        <dbReference type="ARBA" id="ARBA00022553"/>
    </source>
</evidence>
<dbReference type="PROSITE" id="PS50112">
    <property type="entry name" value="PAS"/>
    <property type="match status" value="1"/>
</dbReference>
<dbReference type="InterPro" id="IPR004358">
    <property type="entry name" value="Sig_transdc_His_kin-like_C"/>
</dbReference>
<evidence type="ECO:0000256" key="2">
    <source>
        <dbReference type="ARBA" id="ARBA00012438"/>
    </source>
</evidence>
<dbReference type="CDD" id="cd00130">
    <property type="entry name" value="PAS"/>
    <property type="match status" value="1"/>
</dbReference>
<dbReference type="InterPro" id="IPR001610">
    <property type="entry name" value="PAC"/>
</dbReference>
<dbReference type="InterPro" id="IPR000700">
    <property type="entry name" value="PAS-assoc_C"/>
</dbReference>
<feature type="domain" description="PAS" evidence="12">
    <location>
        <begin position="309"/>
        <end position="381"/>
    </location>
</feature>
<dbReference type="GO" id="GO:0005524">
    <property type="term" value="F:ATP binding"/>
    <property type="evidence" value="ECO:0007669"/>
    <property type="project" value="UniProtKB-KW"/>
</dbReference>
<dbReference type="Gene3D" id="3.30.565.10">
    <property type="entry name" value="Histidine kinase-like ATPase, C-terminal domain"/>
    <property type="match status" value="1"/>
</dbReference>
<dbReference type="CDD" id="cd00082">
    <property type="entry name" value="HisKA"/>
    <property type="match status" value="1"/>
</dbReference>
<dbReference type="InterPro" id="IPR035965">
    <property type="entry name" value="PAS-like_dom_sf"/>
</dbReference>
<feature type="domain" description="PAC" evidence="13">
    <location>
        <begin position="385"/>
        <end position="437"/>
    </location>
</feature>
<dbReference type="SUPFAM" id="SSF55874">
    <property type="entry name" value="ATPase domain of HSP90 chaperone/DNA topoisomerase II/histidine kinase"/>
    <property type="match status" value="1"/>
</dbReference>
<dbReference type="Gene3D" id="1.10.287.130">
    <property type="match status" value="1"/>
</dbReference>
<dbReference type="EMBL" id="SDKK01000008">
    <property type="protein sequence ID" value="TYC58812.1"/>
    <property type="molecule type" value="Genomic_DNA"/>
</dbReference>
<keyword evidence="3" id="KW-0597">Phosphoprotein</keyword>
<dbReference type="PRINTS" id="PR00344">
    <property type="entry name" value="BCTRLSENSOR"/>
</dbReference>
<dbReference type="GO" id="GO:0000155">
    <property type="term" value="F:phosphorelay sensor kinase activity"/>
    <property type="evidence" value="ECO:0007669"/>
    <property type="project" value="InterPro"/>
</dbReference>
<dbReference type="PROSITE" id="PS50113">
    <property type="entry name" value="PAC"/>
    <property type="match status" value="1"/>
</dbReference>
<evidence type="ECO:0000256" key="7">
    <source>
        <dbReference type="ARBA" id="ARBA00022840"/>
    </source>
</evidence>
<evidence type="ECO:0000256" key="9">
    <source>
        <dbReference type="SAM" id="MobiDB-lite"/>
    </source>
</evidence>
<protein>
    <recommendedName>
        <fullName evidence="2">histidine kinase</fullName>
        <ecNumber evidence="2">2.7.13.3</ecNumber>
    </recommendedName>
</protein>
<dbReference type="GO" id="GO:0006355">
    <property type="term" value="P:regulation of DNA-templated transcription"/>
    <property type="evidence" value="ECO:0007669"/>
    <property type="project" value="InterPro"/>
</dbReference>
<evidence type="ECO:0000313" key="14">
    <source>
        <dbReference type="EMBL" id="TYC58812.1"/>
    </source>
</evidence>
<dbReference type="InterPro" id="IPR036097">
    <property type="entry name" value="HisK_dim/P_sf"/>
</dbReference>
<keyword evidence="6" id="KW-0418">Kinase</keyword>
<evidence type="ECO:0000256" key="4">
    <source>
        <dbReference type="ARBA" id="ARBA00022679"/>
    </source>
</evidence>
<dbReference type="Gene3D" id="3.30.450.20">
    <property type="entry name" value="PAS domain"/>
    <property type="match status" value="1"/>
</dbReference>
<dbReference type="NCBIfam" id="TIGR00229">
    <property type="entry name" value="sensory_box"/>
    <property type="match status" value="1"/>
</dbReference>
<keyword evidence="4" id="KW-0808">Transferase</keyword>
<feature type="transmembrane region" description="Helical" evidence="10">
    <location>
        <begin position="270"/>
        <end position="291"/>
    </location>
</feature>
<comment type="catalytic activity">
    <reaction evidence="1">
        <text>ATP + protein L-histidine = ADP + protein N-phospho-L-histidine.</text>
        <dbReference type="EC" id="2.7.13.3"/>
    </reaction>
</comment>
<dbReference type="Pfam" id="PF02518">
    <property type="entry name" value="HATPase_c"/>
    <property type="match status" value="1"/>
</dbReference>
<dbReference type="SMART" id="SM00086">
    <property type="entry name" value="PAC"/>
    <property type="match status" value="1"/>
</dbReference>
<dbReference type="EC" id="2.7.13.3" evidence="2"/>
<dbReference type="PANTHER" id="PTHR43065:SF10">
    <property type="entry name" value="PEROXIDE STRESS-ACTIVATED HISTIDINE KINASE MAK3"/>
    <property type="match status" value="1"/>
</dbReference>
<dbReference type="Pfam" id="PF00989">
    <property type="entry name" value="PAS"/>
    <property type="match status" value="1"/>
</dbReference>
<evidence type="ECO:0000256" key="5">
    <source>
        <dbReference type="ARBA" id="ARBA00022741"/>
    </source>
</evidence>
<dbReference type="AlphaFoldDB" id="A0A6C2CZQ8"/>
<keyword evidence="8" id="KW-0902">Two-component regulatory system</keyword>
<dbReference type="PROSITE" id="PS50109">
    <property type="entry name" value="HIS_KIN"/>
    <property type="match status" value="1"/>
</dbReference>
<dbReference type="InterPro" id="IPR013767">
    <property type="entry name" value="PAS_fold"/>
</dbReference>
<dbReference type="Proteomes" id="UP000389128">
    <property type="component" value="Unassembled WGS sequence"/>
</dbReference>
<evidence type="ECO:0000259" key="13">
    <source>
        <dbReference type="PROSITE" id="PS50113"/>
    </source>
</evidence>
<keyword evidence="7" id="KW-0067">ATP-binding</keyword>
<organism evidence="14 15">
    <name type="scientific">Zoogloea oleivorans</name>
    <dbReference type="NCBI Taxonomy" id="1552750"/>
    <lineage>
        <taxon>Bacteria</taxon>
        <taxon>Pseudomonadati</taxon>
        <taxon>Pseudomonadota</taxon>
        <taxon>Betaproteobacteria</taxon>
        <taxon>Rhodocyclales</taxon>
        <taxon>Zoogloeaceae</taxon>
        <taxon>Zoogloea</taxon>
    </lineage>
</organism>
<dbReference type="Pfam" id="PF00512">
    <property type="entry name" value="HisKA"/>
    <property type="match status" value="1"/>
</dbReference>
<feature type="region of interest" description="Disordered" evidence="9">
    <location>
        <begin position="1"/>
        <end position="23"/>
    </location>
</feature>
<keyword evidence="15" id="KW-1185">Reference proteome</keyword>
<dbReference type="OrthoDB" id="1931120at2"/>
<evidence type="ECO:0000256" key="8">
    <source>
        <dbReference type="ARBA" id="ARBA00023012"/>
    </source>
</evidence>
<dbReference type="SMART" id="SM00388">
    <property type="entry name" value="HisKA"/>
    <property type="match status" value="1"/>
</dbReference>
<keyword evidence="10" id="KW-1133">Transmembrane helix</keyword>
<evidence type="ECO:0000259" key="11">
    <source>
        <dbReference type="PROSITE" id="PS50109"/>
    </source>
</evidence>
<proteinExistence type="predicted"/>
<evidence type="ECO:0000256" key="6">
    <source>
        <dbReference type="ARBA" id="ARBA00022777"/>
    </source>
</evidence>
<keyword evidence="10" id="KW-0472">Membrane</keyword>
<dbReference type="SUPFAM" id="SSF47384">
    <property type="entry name" value="Homodimeric domain of signal transducing histidine kinase"/>
    <property type="match status" value="1"/>
</dbReference>
<feature type="transmembrane region" description="Helical" evidence="10">
    <location>
        <begin position="32"/>
        <end position="55"/>
    </location>
</feature>
<comment type="caution">
    <text evidence="14">The sequence shown here is derived from an EMBL/GenBank/DDBJ whole genome shotgun (WGS) entry which is preliminary data.</text>
</comment>
<evidence type="ECO:0000256" key="1">
    <source>
        <dbReference type="ARBA" id="ARBA00000085"/>
    </source>
</evidence>
<dbReference type="SUPFAM" id="SSF55785">
    <property type="entry name" value="PYP-like sensor domain (PAS domain)"/>
    <property type="match status" value="1"/>
</dbReference>
<dbReference type="InterPro" id="IPR005467">
    <property type="entry name" value="His_kinase_dom"/>
</dbReference>
<dbReference type="InterPro" id="IPR000014">
    <property type="entry name" value="PAS"/>
</dbReference>
<dbReference type="InterPro" id="IPR036890">
    <property type="entry name" value="HATPase_C_sf"/>
</dbReference>
<feature type="domain" description="Histidine kinase" evidence="11">
    <location>
        <begin position="457"/>
        <end position="672"/>
    </location>
</feature>
<dbReference type="InterPro" id="IPR003594">
    <property type="entry name" value="HATPase_dom"/>
</dbReference>
<evidence type="ECO:0000256" key="10">
    <source>
        <dbReference type="SAM" id="Phobius"/>
    </source>
</evidence>
<dbReference type="SMART" id="SM00387">
    <property type="entry name" value="HATPase_c"/>
    <property type="match status" value="1"/>
</dbReference>
<reference evidence="14 15" key="1">
    <citation type="submission" date="2019-01" db="EMBL/GenBank/DDBJ databases">
        <title>Zoogloea oleivorans genome sequencing and assembly.</title>
        <authorList>
            <person name="Tancsics A."/>
            <person name="Farkas M."/>
            <person name="Kriszt B."/>
            <person name="Maroti G."/>
            <person name="Horvath B."/>
        </authorList>
    </citation>
    <scope>NUCLEOTIDE SEQUENCE [LARGE SCALE GENOMIC DNA]</scope>
    <source>
        <strain evidence="14 15">Buc</strain>
    </source>
</reference>